<evidence type="ECO:0000313" key="2">
    <source>
        <dbReference type="Proteomes" id="UP000594014"/>
    </source>
</evidence>
<evidence type="ECO:0000313" key="1">
    <source>
        <dbReference type="EMBL" id="QOX62522.1"/>
    </source>
</evidence>
<keyword evidence="2" id="KW-1185">Reference proteome</keyword>
<accession>A0ACD1A7U8</accession>
<sequence>MGHDIQQQLNTLNRLYKETDEIYRGIAGRFGLTDTAFWILYAITHADGDCTQNDLCNDWFYPVQTINSAVSKLQQRDLVYLETIPGTRNRKKILLTDTGRQFAEHSISMIDEMEKEAFLMFTDEERETYISIYQRYNENIRRERDRVLCTIDKLLKKE</sequence>
<organism evidence="1 2">
    <name type="scientific">Anoxybacterium hadale</name>
    <dbReference type="NCBI Taxonomy" id="3408580"/>
    <lineage>
        <taxon>Bacteria</taxon>
        <taxon>Bacillati</taxon>
        <taxon>Bacillota</taxon>
        <taxon>Clostridia</taxon>
        <taxon>Peptostreptococcales</taxon>
        <taxon>Anaerovoracaceae</taxon>
        <taxon>Anoxybacterium</taxon>
    </lineage>
</organism>
<protein>
    <submittedName>
        <fullName evidence="1">Winged helix-turn-helix transcriptional regulator</fullName>
    </submittedName>
</protein>
<dbReference type="EMBL" id="CP042469">
    <property type="protein sequence ID" value="QOX62522.1"/>
    <property type="molecule type" value="Genomic_DNA"/>
</dbReference>
<name>A0ACD1A7U8_9FIRM</name>
<reference evidence="1" key="1">
    <citation type="submission" date="2019-08" db="EMBL/GenBank/DDBJ databases">
        <title>Genome sequence of Clostridiales bacterium MT110.</title>
        <authorList>
            <person name="Cao J."/>
        </authorList>
    </citation>
    <scope>NUCLEOTIDE SEQUENCE</scope>
    <source>
        <strain evidence="1">MT110</strain>
    </source>
</reference>
<proteinExistence type="predicted"/>
<dbReference type="Proteomes" id="UP000594014">
    <property type="component" value="Chromosome"/>
</dbReference>
<gene>
    <name evidence="1" type="ORF">FRZ06_03775</name>
</gene>